<dbReference type="OrthoDB" id="9768066at2"/>
<evidence type="ECO:0000313" key="3">
    <source>
        <dbReference type="Proteomes" id="UP000237846"/>
    </source>
</evidence>
<dbReference type="PANTHER" id="PTHR30634:SF14">
    <property type="match status" value="1"/>
</dbReference>
<protein>
    <submittedName>
        <fullName evidence="2">Uncharacterized protein</fullName>
    </submittedName>
</protein>
<dbReference type="PANTHER" id="PTHR30634">
    <property type="entry name" value="OUTER MEMBRANE LOLAB LIPOPROTEIN INSERTION APPARATUS"/>
    <property type="match status" value="1"/>
</dbReference>
<organism evidence="2 3">
    <name type="scientific">Allonocardiopsis opalescens</name>
    <dbReference type="NCBI Taxonomy" id="1144618"/>
    <lineage>
        <taxon>Bacteria</taxon>
        <taxon>Bacillati</taxon>
        <taxon>Actinomycetota</taxon>
        <taxon>Actinomycetes</taxon>
        <taxon>Streptosporangiales</taxon>
        <taxon>Allonocardiopsis</taxon>
    </lineage>
</organism>
<dbReference type="AlphaFoldDB" id="A0A2T0PXW8"/>
<dbReference type="Pfam" id="PF18934">
    <property type="entry name" value="DUF5682"/>
    <property type="match status" value="1"/>
</dbReference>
<dbReference type="InterPro" id="IPR043737">
    <property type="entry name" value="DUF5682"/>
</dbReference>
<accession>A0A2T0PXW8</accession>
<feature type="compositionally biased region" description="Acidic residues" evidence="1">
    <location>
        <begin position="127"/>
        <end position="144"/>
    </location>
</feature>
<proteinExistence type="predicted"/>
<evidence type="ECO:0000256" key="1">
    <source>
        <dbReference type="SAM" id="MobiDB-lite"/>
    </source>
</evidence>
<dbReference type="RefSeq" id="WP_106251131.1">
    <property type="nucleotide sequence ID" value="NZ_PVZC01000008.1"/>
</dbReference>
<name>A0A2T0PXW8_9ACTN</name>
<sequence length="803" mass="84820">MAARGGADDRVHVLGVRHHGPGSARAVHAALVRLRPDAVLIEGPPEADALVELAADPDMVPPVALLGYRDDDPSRAAFWPFAEFSPEWQALRYAVTRDVPVRFCDLPAAHTLAWEAEAAPVPAAVDAPDDPEAEAPDGAEDDGGAAEARAARTDPIAVLARTAGYDDPERWWEDVVEHRDDGESPFPAIAAAMEVLRETAESAGPGPDDAREAAREAHMRKVLRAALREGFQRIAVVCGAWHAPALRTLPSAAADAAALRGLPKAKVSVTWVPWTHGRLAAASGYGAGVTAPGWYHHLFTAADRPVLRWLTEAARLLREEDQPVSSAHVIEAVRLAESLAVLRGRPLAGLSEVAEATTAVLCEGAEARAALVHRRMVVGERLGEVPAATPALPIQRDLREAQRRLRLRPEATVRDIELDLRKDLDLQRSRLLNRLLLLGVRWGAPRRGDRRRRGTFAETWSLAWQPEFDVALVEAGRWGTTVASAAAARVRELAAEAALPALTRLTEECLRAGLDGALGEVVAAVSRRAAVDTDITHLMAALPPLARAQRYGGVRRHDASSLRAVTDELLTRVCVGLGPALAAAAPAGSSARRPASGGGATAKEAARTVELVDGVHAATGLLGEADRSRWLDTLAECAARSGVEGLVAGRLHRLLHDACRLGGDELVVRFGHATAAAEPPARAAAWIEGFVGGAGAGGGLLLVHDTELLGLVDRWLSGLGADAFGEVLPLLRRAFGAFAPPERRAIGEQARRLGGGPAGRTESVSGGHPVDDERAAPAVATVLRLLAPAAASPVPSPSLQESR</sequence>
<dbReference type="InterPro" id="IPR050458">
    <property type="entry name" value="LolB"/>
</dbReference>
<dbReference type="Proteomes" id="UP000237846">
    <property type="component" value="Unassembled WGS sequence"/>
</dbReference>
<comment type="caution">
    <text evidence="2">The sequence shown here is derived from an EMBL/GenBank/DDBJ whole genome shotgun (WGS) entry which is preliminary data.</text>
</comment>
<gene>
    <name evidence="2" type="ORF">CLV72_108305</name>
</gene>
<evidence type="ECO:0000313" key="2">
    <source>
        <dbReference type="EMBL" id="PRX96298.1"/>
    </source>
</evidence>
<feature type="region of interest" description="Disordered" evidence="1">
    <location>
        <begin position="751"/>
        <end position="773"/>
    </location>
</feature>
<reference evidence="2 3" key="1">
    <citation type="submission" date="2018-03" db="EMBL/GenBank/DDBJ databases">
        <title>Genomic Encyclopedia of Archaeal and Bacterial Type Strains, Phase II (KMG-II): from individual species to whole genera.</title>
        <authorList>
            <person name="Goeker M."/>
        </authorList>
    </citation>
    <scope>NUCLEOTIDE SEQUENCE [LARGE SCALE GENOMIC DNA]</scope>
    <source>
        <strain evidence="2 3">DSM 45601</strain>
    </source>
</reference>
<keyword evidence="3" id="KW-1185">Reference proteome</keyword>
<dbReference type="EMBL" id="PVZC01000008">
    <property type="protein sequence ID" value="PRX96298.1"/>
    <property type="molecule type" value="Genomic_DNA"/>
</dbReference>
<feature type="region of interest" description="Disordered" evidence="1">
    <location>
        <begin position="124"/>
        <end position="152"/>
    </location>
</feature>